<protein>
    <recommendedName>
        <fullName evidence="11">Solute carrier family 10 member 6</fullName>
    </recommendedName>
</protein>
<dbReference type="PANTHER" id="PTHR10361">
    <property type="entry name" value="SODIUM-BILE ACID COTRANSPORTER"/>
    <property type="match status" value="1"/>
</dbReference>
<feature type="transmembrane region" description="Helical" evidence="8">
    <location>
        <begin position="141"/>
        <end position="163"/>
    </location>
</feature>
<evidence type="ECO:0008006" key="11">
    <source>
        <dbReference type="Google" id="ProtNLM"/>
    </source>
</evidence>
<evidence type="ECO:0000256" key="5">
    <source>
        <dbReference type="ARBA" id="ARBA00022989"/>
    </source>
</evidence>
<comment type="subcellular location">
    <subcellularLocation>
        <location evidence="1">Membrane</location>
        <topology evidence="1">Multi-pass membrane protein</topology>
    </subcellularLocation>
</comment>
<evidence type="ECO:0000256" key="3">
    <source>
        <dbReference type="ARBA" id="ARBA00022692"/>
    </source>
</evidence>
<dbReference type="Pfam" id="PF01758">
    <property type="entry name" value="SBF"/>
    <property type="match status" value="1"/>
</dbReference>
<feature type="transmembrane region" description="Helical" evidence="8">
    <location>
        <begin position="241"/>
        <end position="263"/>
    </location>
</feature>
<name>A0A9Q0INV6_9TELE</name>
<dbReference type="AlphaFoldDB" id="A0A9Q0INV6"/>
<evidence type="ECO:0000256" key="1">
    <source>
        <dbReference type="ARBA" id="ARBA00004141"/>
    </source>
</evidence>
<evidence type="ECO:0000256" key="7">
    <source>
        <dbReference type="SAM" id="MobiDB-lite"/>
    </source>
</evidence>
<dbReference type="GO" id="GO:0008508">
    <property type="term" value="F:bile acid:sodium symporter activity"/>
    <property type="evidence" value="ECO:0007669"/>
    <property type="project" value="TreeGrafter"/>
</dbReference>
<feature type="transmembrane region" description="Helical" evidence="8">
    <location>
        <begin position="47"/>
        <end position="70"/>
    </location>
</feature>
<feature type="transmembrane region" description="Helical" evidence="8">
    <location>
        <begin position="395"/>
        <end position="414"/>
    </location>
</feature>
<keyword evidence="5 8" id="KW-1133">Transmembrane helix</keyword>
<keyword evidence="3 8" id="KW-0812">Transmembrane</keyword>
<dbReference type="InterPro" id="IPR002657">
    <property type="entry name" value="BilAc:Na_symport/Acr3"/>
</dbReference>
<dbReference type="Proteomes" id="UP001148018">
    <property type="component" value="Unassembled WGS sequence"/>
</dbReference>
<accession>A0A9Q0INV6</accession>
<sequence length="529" mass="56059">MADYDDINATTTTGTPHLPGNTASPAGNGSLGGGLGGGGLGGGSLHAALGIFLAVMLGTVVFSLGCTVEVSKLWGHLRRPRGVLVGLGCQFGLMPLTAYLLSRGLGLGPLQAVAVVVMGCCPGGVISNVVTYWLDGDMDLSITMTTCSTMLSLGMMPLCLYGYTRVWVEAARINIPFSNMGVTLLSLVLPVAGGVAVNYKWPSAAKIILKVGSVAGGGAILVVGVASAFMYRGSWQTDTSLILIAAVFPLIGYSAGFVIAVVCRQPWQRCRTIAMETGAQNVQISATVLQLSFPPEQLAVMFTFPLMYGSFQLFHSLLLVSDLGGDLLLVEVRNCRGFPENIRTTPSTPDHLWAASSMLDAERPTRRSKVTLLAQIQSRKVVSNPGNGSSVSGGLLQGFCFLGMSVLCFGTAMVPLQRVDVGDGKLVFCSTMALEALLVFVIRGCPHIWALNFVSGMLYSIVTTFLFVGYCFLLKNRPHLPPNCVVPAFASGSMQFMAYCAFFESSYYLGTIVTYPIGSVVGFQRAHFP</sequence>
<keyword evidence="10" id="KW-1185">Reference proteome</keyword>
<dbReference type="InterPro" id="IPR004710">
    <property type="entry name" value="Bilac:Na_transpt"/>
</dbReference>
<feature type="region of interest" description="Disordered" evidence="7">
    <location>
        <begin position="1"/>
        <end position="26"/>
    </location>
</feature>
<comment type="caution">
    <text evidence="9">The sequence shown here is derived from an EMBL/GenBank/DDBJ whole genome shotgun (WGS) entry which is preliminary data.</text>
</comment>
<dbReference type="GO" id="GO:0016020">
    <property type="term" value="C:membrane"/>
    <property type="evidence" value="ECO:0007669"/>
    <property type="project" value="UniProtKB-SubCell"/>
</dbReference>
<feature type="transmembrane region" description="Helical" evidence="8">
    <location>
        <begin position="426"/>
        <end position="442"/>
    </location>
</feature>
<keyword evidence="6 8" id="KW-0472">Membrane</keyword>
<dbReference type="OrthoDB" id="203097at2759"/>
<feature type="transmembrane region" description="Helical" evidence="8">
    <location>
        <begin position="448"/>
        <end position="473"/>
    </location>
</feature>
<proteinExistence type="inferred from homology"/>
<reference evidence="9" key="1">
    <citation type="submission" date="2022-07" db="EMBL/GenBank/DDBJ databases">
        <title>Chromosome-level genome of Muraenolepis orangiensis.</title>
        <authorList>
            <person name="Kim J."/>
        </authorList>
    </citation>
    <scope>NUCLEOTIDE SEQUENCE</scope>
    <source>
        <strain evidence="9">KU_S4_2022</strain>
        <tissue evidence="9">Muscle</tissue>
    </source>
</reference>
<evidence type="ECO:0000256" key="4">
    <source>
        <dbReference type="ARBA" id="ARBA00022847"/>
    </source>
</evidence>
<evidence type="ECO:0000256" key="6">
    <source>
        <dbReference type="ARBA" id="ARBA00023136"/>
    </source>
</evidence>
<comment type="similarity">
    <text evidence="2">Belongs to the bile acid:sodium symporter (BASS) (TC 2.A.28) family.</text>
</comment>
<evidence type="ECO:0000313" key="10">
    <source>
        <dbReference type="Proteomes" id="UP001148018"/>
    </source>
</evidence>
<dbReference type="Gene3D" id="1.20.1530.20">
    <property type="match status" value="1"/>
</dbReference>
<feature type="transmembrane region" description="Helical" evidence="8">
    <location>
        <begin position="113"/>
        <end position="134"/>
    </location>
</feature>
<keyword evidence="4" id="KW-0769">Symport</keyword>
<dbReference type="PANTHER" id="PTHR10361:SF55">
    <property type="entry name" value="SODIUM-DEPENDENT ORGANIC ANION TRANSPORTER"/>
    <property type="match status" value="1"/>
</dbReference>
<keyword evidence="4" id="KW-0813">Transport</keyword>
<dbReference type="InterPro" id="IPR038770">
    <property type="entry name" value="Na+/solute_symporter_sf"/>
</dbReference>
<evidence type="ECO:0000313" key="9">
    <source>
        <dbReference type="EMBL" id="KAJ3605424.1"/>
    </source>
</evidence>
<feature type="transmembrane region" description="Helical" evidence="8">
    <location>
        <begin position="82"/>
        <end position="101"/>
    </location>
</feature>
<evidence type="ECO:0000256" key="2">
    <source>
        <dbReference type="ARBA" id="ARBA00006528"/>
    </source>
</evidence>
<feature type="transmembrane region" description="Helical" evidence="8">
    <location>
        <begin position="207"/>
        <end position="229"/>
    </location>
</feature>
<dbReference type="InterPro" id="IPR012435">
    <property type="entry name" value="TMEM144"/>
</dbReference>
<dbReference type="EMBL" id="JANIIK010000043">
    <property type="protein sequence ID" value="KAJ3605424.1"/>
    <property type="molecule type" value="Genomic_DNA"/>
</dbReference>
<gene>
    <name evidence="9" type="ORF">NHX12_027471</name>
</gene>
<organism evidence="9 10">
    <name type="scientific">Muraenolepis orangiensis</name>
    <name type="common">Patagonian moray cod</name>
    <dbReference type="NCBI Taxonomy" id="630683"/>
    <lineage>
        <taxon>Eukaryota</taxon>
        <taxon>Metazoa</taxon>
        <taxon>Chordata</taxon>
        <taxon>Craniata</taxon>
        <taxon>Vertebrata</taxon>
        <taxon>Euteleostomi</taxon>
        <taxon>Actinopterygii</taxon>
        <taxon>Neopterygii</taxon>
        <taxon>Teleostei</taxon>
        <taxon>Neoteleostei</taxon>
        <taxon>Acanthomorphata</taxon>
        <taxon>Zeiogadaria</taxon>
        <taxon>Gadariae</taxon>
        <taxon>Gadiformes</taxon>
        <taxon>Muraenolepidoidei</taxon>
        <taxon>Muraenolepididae</taxon>
        <taxon>Muraenolepis</taxon>
    </lineage>
</organism>
<feature type="transmembrane region" description="Helical" evidence="8">
    <location>
        <begin position="175"/>
        <end position="195"/>
    </location>
</feature>
<dbReference type="Pfam" id="PF07857">
    <property type="entry name" value="TMEM144"/>
    <property type="match status" value="1"/>
</dbReference>
<evidence type="ECO:0000256" key="8">
    <source>
        <dbReference type="SAM" id="Phobius"/>
    </source>
</evidence>